<dbReference type="Pfam" id="PF00158">
    <property type="entry name" value="Sigma54_activat"/>
    <property type="match status" value="1"/>
</dbReference>
<dbReference type="CDD" id="cd00009">
    <property type="entry name" value="AAA"/>
    <property type="match status" value="1"/>
</dbReference>
<evidence type="ECO:0000256" key="2">
    <source>
        <dbReference type="ARBA" id="ARBA00022840"/>
    </source>
</evidence>
<dbReference type="InterPro" id="IPR058031">
    <property type="entry name" value="AAA_lid_NorR"/>
</dbReference>
<dbReference type="Proteomes" id="UP000809829">
    <property type="component" value="Unassembled WGS sequence"/>
</dbReference>
<dbReference type="Pfam" id="PF25601">
    <property type="entry name" value="AAA_lid_14"/>
    <property type="match status" value="1"/>
</dbReference>
<evidence type="ECO:0000256" key="4">
    <source>
        <dbReference type="ARBA" id="ARBA00023125"/>
    </source>
</evidence>
<keyword evidence="8" id="KW-1185">Reference proteome</keyword>
<evidence type="ECO:0000256" key="1">
    <source>
        <dbReference type="ARBA" id="ARBA00022741"/>
    </source>
</evidence>
<dbReference type="InterPro" id="IPR025943">
    <property type="entry name" value="Sigma_54_int_dom_ATP-bd_2"/>
</dbReference>
<feature type="domain" description="Sigma-54 factor interaction" evidence="6">
    <location>
        <begin position="335"/>
        <end position="566"/>
    </location>
</feature>
<protein>
    <submittedName>
        <fullName evidence="7">Transcriptional regulator with PAS, ATPase and Fis domain</fullName>
    </submittedName>
</protein>
<dbReference type="PROSITE" id="PS50045">
    <property type="entry name" value="SIGMA54_INTERACT_4"/>
    <property type="match status" value="1"/>
</dbReference>
<evidence type="ECO:0000259" key="6">
    <source>
        <dbReference type="PROSITE" id="PS50045"/>
    </source>
</evidence>
<evidence type="ECO:0000256" key="5">
    <source>
        <dbReference type="ARBA" id="ARBA00023163"/>
    </source>
</evidence>
<dbReference type="InterPro" id="IPR003593">
    <property type="entry name" value="AAA+_ATPase"/>
</dbReference>
<keyword evidence="2" id="KW-0067">ATP-binding</keyword>
<dbReference type="SUPFAM" id="SSF55785">
    <property type="entry name" value="PYP-like sensor domain (PAS domain)"/>
    <property type="match status" value="1"/>
</dbReference>
<proteinExistence type="predicted"/>
<dbReference type="PROSITE" id="PS00675">
    <property type="entry name" value="SIGMA54_INTERACT_1"/>
    <property type="match status" value="1"/>
</dbReference>
<gene>
    <name evidence="7" type="ORF">JOC83_002314</name>
</gene>
<dbReference type="SUPFAM" id="SSF52540">
    <property type="entry name" value="P-loop containing nucleoside triphosphate hydrolases"/>
    <property type="match status" value="1"/>
</dbReference>
<sequence>MEKVNELIVISLGENTLHSVLEQVKRYIGNQVKIRGYSIEKGLHEQFDDQVVLITGDIVFQYSSKHIQGAKKVMIARRALSYEKINQVFSLKEQTNVLLVNDTEESCFEAIEQLKSHGFQSLNFFPYYPGIDSFVECNVAVTPGEAHLTPKGMEHVIDIGNRQVDITTITEIMFEFGLLQDSGVLASSEFVRDVIELTRHLWKLNQKLDDSNLLLSTIFDKFPKALLFCDKDGRITYTNEKMNWIFEGQSLLGNNVLKLIDSEFDLQLAQEHEDTVAVLNDHTYIVSVDPVKKEGDILCYLMEFENYDTLKQLDEVVRTKINHQKFVARYSFSHLYSRNHQMIQMVELAKKMARRDSTILIQGESGTGKELLAQAIHNESSRSHLPFVAVNFAALSSSILESELFGYEEGAFTGAKKGGKRGLFEEAHKGTIFMDEIGDAPLDLQVKLLRVLQEGVVRRVGGNEQVPIDVRIIAATNLNLEEKVREGSFREDLYYRLNVLPLDTVPLRKRQEDILPLMQYYLTHLSGEEIYHVHEYMENKTIDFFLSHPWPGNVRELVNVVEYMVNVKAPRKKIALVDLPSYILKEGNLMKKEHVKQKTCSEEKEVLLVIDETFGIGRRKIVQELLNRGIKVGEGKVKRILEQLREKQLIEVNKGVRGCVITEEGKAELKKVFVT</sequence>
<accession>A0ABS2QVG2</accession>
<dbReference type="InterPro" id="IPR036388">
    <property type="entry name" value="WH-like_DNA-bd_sf"/>
</dbReference>
<organism evidence="7 8">
    <name type="scientific">Priestia iocasae</name>
    <dbReference type="NCBI Taxonomy" id="2291674"/>
    <lineage>
        <taxon>Bacteria</taxon>
        <taxon>Bacillati</taxon>
        <taxon>Bacillota</taxon>
        <taxon>Bacilli</taxon>
        <taxon>Bacillales</taxon>
        <taxon>Bacillaceae</taxon>
        <taxon>Priestia</taxon>
    </lineage>
</organism>
<keyword evidence="3" id="KW-0805">Transcription regulation</keyword>
<keyword evidence="5" id="KW-0804">Transcription</keyword>
<dbReference type="InterPro" id="IPR035965">
    <property type="entry name" value="PAS-like_dom_sf"/>
</dbReference>
<keyword evidence="4" id="KW-0238">DNA-binding</keyword>
<dbReference type="PANTHER" id="PTHR32071:SF57">
    <property type="entry name" value="C4-DICARBOXYLATE TRANSPORT TRANSCRIPTIONAL REGULATORY PROTEIN DCTD"/>
    <property type="match status" value="1"/>
</dbReference>
<evidence type="ECO:0000313" key="8">
    <source>
        <dbReference type="Proteomes" id="UP000809829"/>
    </source>
</evidence>
<evidence type="ECO:0000256" key="3">
    <source>
        <dbReference type="ARBA" id="ARBA00023015"/>
    </source>
</evidence>
<dbReference type="SMART" id="SM00382">
    <property type="entry name" value="AAA"/>
    <property type="match status" value="1"/>
</dbReference>
<keyword evidence="1" id="KW-0547">Nucleotide-binding</keyword>
<reference evidence="7 8" key="1">
    <citation type="submission" date="2021-01" db="EMBL/GenBank/DDBJ databases">
        <title>Genomic Encyclopedia of Type Strains, Phase IV (KMG-IV): sequencing the most valuable type-strain genomes for metagenomic binning, comparative biology and taxonomic classification.</title>
        <authorList>
            <person name="Goeker M."/>
        </authorList>
    </citation>
    <scope>NUCLEOTIDE SEQUENCE [LARGE SCALE GENOMIC DNA]</scope>
    <source>
        <strain evidence="7 8">DSM 104297</strain>
    </source>
</reference>
<dbReference type="InterPro" id="IPR025944">
    <property type="entry name" value="Sigma_54_int_dom_CS"/>
</dbReference>
<dbReference type="InterPro" id="IPR027417">
    <property type="entry name" value="P-loop_NTPase"/>
</dbReference>
<dbReference type="RefSeq" id="WP_205187356.1">
    <property type="nucleotide sequence ID" value="NZ_JAFBFC010000004.1"/>
</dbReference>
<dbReference type="InterPro" id="IPR002078">
    <property type="entry name" value="Sigma_54_int"/>
</dbReference>
<evidence type="ECO:0000313" key="7">
    <source>
        <dbReference type="EMBL" id="MBM7703465.1"/>
    </source>
</evidence>
<dbReference type="Gene3D" id="1.10.10.10">
    <property type="entry name" value="Winged helix-like DNA-binding domain superfamily/Winged helix DNA-binding domain"/>
    <property type="match status" value="1"/>
</dbReference>
<dbReference type="PROSITE" id="PS00688">
    <property type="entry name" value="SIGMA54_INTERACT_3"/>
    <property type="match status" value="1"/>
</dbReference>
<dbReference type="Gene3D" id="3.40.50.300">
    <property type="entry name" value="P-loop containing nucleotide triphosphate hydrolases"/>
    <property type="match status" value="1"/>
</dbReference>
<name>A0ABS2QVG2_9BACI</name>
<dbReference type="Gene3D" id="3.30.450.20">
    <property type="entry name" value="PAS domain"/>
    <property type="match status" value="1"/>
</dbReference>
<dbReference type="Gene3D" id="1.10.8.60">
    <property type="match status" value="1"/>
</dbReference>
<dbReference type="EMBL" id="JAFBFC010000004">
    <property type="protein sequence ID" value="MBM7703465.1"/>
    <property type="molecule type" value="Genomic_DNA"/>
</dbReference>
<dbReference type="InterPro" id="IPR025662">
    <property type="entry name" value="Sigma_54_int_dom_ATP-bd_1"/>
</dbReference>
<comment type="caution">
    <text evidence="7">The sequence shown here is derived from an EMBL/GenBank/DDBJ whole genome shotgun (WGS) entry which is preliminary data.</text>
</comment>
<dbReference type="PANTHER" id="PTHR32071">
    <property type="entry name" value="TRANSCRIPTIONAL REGULATORY PROTEIN"/>
    <property type="match status" value="1"/>
</dbReference>
<dbReference type="PROSITE" id="PS00676">
    <property type="entry name" value="SIGMA54_INTERACT_2"/>
    <property type="match status" value="1"/>
</dbReference>